<name>A0ABY6L7J9_9ARAC</name>
<feature type="region of interest" description="Disordered" evidence="1">
    <location>
        <begin position="1092"/>
        <end position="1112"/>
    </location>
</feature>
<reference evidence="3 4" key="1">
    <citation type="submission" date="2022-01" db="EMBL/GenBank/DDBJ databases">
        <title>A chromosomal length assembly of Cordylochernes scorpioides.</title>
        <authorList>
            <person name="Zeh D."/>
            <person name="Zeh J."/>
        </authorList>
    </citation>
    <scope>NUCLEOTIDE SEQUENCE [LARGE SCALE GENOMIC DNA]</scope>
    <source>
        <strain evidence="3">IN4F17</strain>
        <tissue evidence="3">Whole Body</tissue>
    </source>
</reference>
<protein>
    <recommendedName>
        <fullName evidence="2">Reverse transcriptase domain-containing protein</fullName>
    </recommendedName>
</protein>
<dbReference type="EMBL" id="CP092876">
    <property type="protein sequence ID" value="UYV76759.1"/>
    <property type="molecule type" value="Genomic_DNA"/>
</dbReference>
<keyword evidence="4" id="KW-1185">Reference proteome</keyword>
<feature type="domain" description="Reverse transcriptase" evidence="2">
    <location>
        <begin position="155"/>
        <end position="394"/>
    </location>
</feature>
<dbReference type="PANTHER" id="PTHR19446">
    <property type="entry name" value="REVERSE TRANSCRIPTASES"/>
    <property type="match status" value="1"/>
</dbReference>
<sequence length="1575" mass="173938">MSSEALWIRWSKIKAEFLAEVRSLHVSRIADDDNISRAGRFLQARLEAASSAADYPSLHDLVRLLRVRRPACTNIRDEDDSIIEGGELRRRAYSIYQRRFSREPSDPIAAADAEIAAAIRRLPLGRAPGWDDLPCEFLIAYEDFLVEALRRVFEASKLRGDLLSSIRRSTICLLPKSNGGPGLSAYRPISLPTADYRVLGNILLQRLWLHLPVLVPRCQTYAVPGRSPSWNVARIADEIHMAKKNGSELAVISTDLESAFDTLNRSFLVSLMVSSQLPPAFIEWFLLLYAGADAAGCAVSAALFSLATGPLLVRLERALGPRNVLAYADDIVLLIRRDELFDVVRNIFVDFRRASGIDVNFAKSRGLWCGAWQVRSDAQLGISWTSEQFQGAITRWVPFTRGLSLVGRARAANYLVLSTVVHHLHGYLPTDSTIAKLNARLSPWAAFTIIQWPPDLQSWIFGHDLEDNALAIMTSAKTRIYKYFLALELRGVQEDSLLADLVEQGKQLPMEEQDDGFTLVNHERKRPSNTAAERKSKRGRVQPAATKPTVPPPANKNRVQRCTKTLHKQANFRAKSAAGQVDQCVYLEFSPEFSQALYFMALEAKLGNGCVYQLSKMEGHILVCLSSLQLSERLIEEDLDMKRPLCEPFLQGKRLHGSPWATCPSITLHDGVRLSQIPARLDIKTKGVITPVNATKVISLDEDRDLCHGYSAVVVPLTTTVGSGLACVLAPGVVIHWQQILWPGKMAVIDLTVREVSMTCVNAHVSQAPEESFSLLHIIVALAREEGAWILGDLNISEESAKDLASGSAEPLAELLDQADLVDVATFFDAALEHTRVATIDQGRSGRGDKITHACLGRSLRARRRSSSTSTDNDGNAISGGQLRQSIADFLDEMTPMEFDEWDELFLVEISHDQIAAVIHLLPNVRVSGWDGLPCEFVKAFEELFTEVLWQVFKASRLRGALPPSSRRSKPTNDHYRVLSGVLMARLRSHLPNLVPDCQTYAVPGRSSSWNIARVSEEAAGASIHNTSPPIISLDLKSAFDTLSRSYQFALLEKLGCNLPSKGGLLSSTGSRRLHPGRRCINEGLLASQRGEAGLPSQRRAPQHWSWATATPPREDPGSVVAYADDIVLFIRDAQFELVPLIFEEFRMASGVAVNFSKSCELWCGSWKHRTDSTLGISWTSELLTVLGCPITTRNTVSSQASYLMRLLERIIASLARLARFVCGTSRVSWLPGRILARPGSDGGVGLLDIAGQLRLACLKGVQASLRGAANGNSWLRLLNLWEAASSILGLDQRVLHSAILRSPRLRDDNRFLRAARPAGSRGLATGDCRGLLQWRLCPSALNAGRAPGRAASGDLLLTSPAGKRQLQLSCGWTPTVDVPRSIPWADLRRNCFSGHDADVALRLAFYALPHPASRRTLYAAYGSSDGSLTHSYWSCRATWFFGVGLHPEAMKITSVVKATIYKYQLGLEVGNANQYIDLPTLWENTLQTIGGGVFPVVGATKEDYFTNFEQYLKDVMRGLAVPRIEQDIIAPIDSSCATSTFLHRLEQADKIHRRILALPRQPASTMSHGNHRKK</sequence>
<feature type="region of interest" description="Disordered" evidence="1">
    <location>
        <begin position="861"/>
        <end position="880"/>
    </location>
</feature>
<feature type="compositionally biased region" description="Low complexity" evidence="1">
    <location>
        <begin position="867"/>
        <end position="877"/>
    </location>
</feature>
<evidence type="ECO:0000313" key="3">
    <source>
        <dbReference type="EMBL" id="UYV76759.1"/>
    </source>
</evidence>
<feature type="region of interest" description="Disordered" evidence="1">
    <location>
        <begin position="512"/>
        <end position="557"/>
    </location>
</feature>
<dbReference type="InterPro" id="IPR043502">
    <property type="entry name" value="DNA/RNA_pol_sf"/>
</dbReference>
<dbReference type="PROSITE" id="PS50878">
    <property type="entry name" value="RT_POL"/>
    <property type="match status" value="1"/>
</dbReference>
<dbReference type="SUPFAM" id="SSF56672">
    <property type="entry name" value="DNA/RNA polymerases"/>
    <property type="match status" value="1"/>
</dbReference>
<dbReference type="Proteomes" id="UP001235939">
    <property type="component" value="Chromosome 14"/>
</dbReference>
<accession>A0ABY6L7J9</accession>
<proteinExistence type="predicted"/>
<evidence type="ECO:0000259" key="2">
    <source>
        <dbReference type="PROSITE" id="PS50878"/>
    </source>
</evidence>
<organism evidence="3 4">
    <name type="scientific">Cordylochernes scorpioides</name>
    <dbReference type="NCBI Taxonomy" id="51811"/>
    <lineage>
        <taxon>Eukaryota</taxon>
        <taxon>Metazoa</taxon>
        <taxon>Ecdysozoa</taxon>
        <taxon>Arthropoda</taxon>
        <taxon>Chelicerata</taxon>
        <taxon>Arachnida</taxon>
        <taxon>Pseudoscorpiones</taxon>
        <taxon>Cheliferoidea</taxon>
        <taxon>Chernetidae</taxon>
        <taxon>Cordylochernes</taxon>
    </lineage>
</organism>
<evidence type="ECO:0000256" key="1">
    <source>
        <dbReference type="SAM" id="MobiDB-lite"/>
    </source>
</evidence>
<evidence type="ECO:0000313" key="4">
    <source>
        <dbReference type="Proteomes" id="UP001235939"/>
    </source>
</evidence>
<dbReference type="InterPro" id="IPR000477">
    <property type="entry name" value="RT_dom"/>
</dbReference>
<dbReference type="Pfam" id="PF00078">
    <property type="entry name" value="RVT_1"/>
    <property type="match status" value="1"/>
</dbReference>
<dbReference type="CDD" id="cd01650">
    <property type="entry name" value="RT_nLTR_like"/>
    <property type="match status" value="1"/>
</dbReference>
<gene>
    <name evidence="3" type="ORF">LAZ67_14001968</name>
</gene>